<reference evidence="1 2" key="2">
    <citation type="journal article" date="2022" name="Mol. Ecol. Resour.">
        <title>The genomes of chicory, endive, great burdock and yacon provide insights into Asteraceae paleo-polyploidization history and plant inulin production.</title>
        <authorList>
            <person name="Fan W."/>
            <person name="Wang S."/>
            <person name="Wang H."/>
            <person name="Wang A."/>
            <person name="Jiang F."/>
            <person name="Liu H."/>
            <person name="Zhao H."/>
            <person name="Xu D."/>
            <person name="Zhang Y."/>
        </authorList>
    </citation>
    <scope>NUCLEOTIDE SEQUENCE [LARGE SCALE GENOMIC DNA]</scope>
    <source>
        <strain evidence="2">cv. Niubang</strain>
    </source>
</reference>
<name>A0ACB9EHR7_ARCLA</name>
<protein>
    <submittedName>
        <fullName evidence="1">Uncharacterized protein</fullName>
    </submittedName>
</protein>
<dbReference type="EMBL" id="CM042048">
    <property type="protein sequence ID" value="KAI3758133.1"/>
    <property type="molecule type" value="Genomic_DNA"/>
</dbReference>
<proteinExistence type="predicted"/>
<gene>
    <name evidence="1" type="ORF">L6452_05683</name>
</gene>
<reference evidence="2" key="1">
    <citation type="journal article" date="2022" name="Mol. Ecol. Resour.">
        <title>The genomes of chicory, endive, great burdock and yacon provide insights into Asteraceae palaeo-polyploidization history and plant inulin production.</title>
        <authorList>
            <person name="Fan W."/>
            <person name="Wang S."/>
            <person name="Wang H."/>
            <person name="Wang A."/>
            <person name="Jiang F."/>
            <person name="Liu H."/>
            <person name="Zhao H."/>
            <person name="Xu D."/>
            <person name="Zhang Y."/>
        </authorList>
    </citation>
    <scope>NUCLEOTIDE SEQUENCE [LARGE SCALE GENOMIC DNA]</scope>
    <source>
        <strain evidence="2">cv. Niubang</strain>
    </source>
</reference>
<organism evidence="1 2">
    <name type="scientific">Arctium lappa</name>
    <name type="common">Greater burdock</name>
    <name type="synonym">Lappa major</name>
    <dbReference type="NCBI Taxonomy" id="4217"/>
    <lineage>
        <taxon>Eukaryota</taxon>
        <taxon>Viridiplantae</taxon>
        <taxon>Streptophyta</taxon>
        <taxon>Embryophyta</taxon>
        <taxon>Tracheophyta</taxon>
        <taxon>Spermatophyta</taxon>
        <taxon>Magnoliopsida</taxon>
        <taxon>eudicotyledons</taxon>
        <taxon>Gunneridae</taxon>
        <taxon>Pentapetalae</taxon>
        <taxon>asterids</taxon>
        <taxon>campanulids</taxon>
        <taxon>Asterales</taxon>
        <taxon>Asteraceae</taxon>
        <taxon>Carduoideae</taxon>
        <taxon>Cardueae</taxon>
        <taxon>Arctiinae</taxon>
        <taxon>Arctium</taxon>
    </lineage>
</organism>
<dbReference type="Proteomes" id="UP001055879">
    <property type="component" value="Linkage Group LG02"/>
</dbReference>
<evidence type="ECO:0000313" key="2">
    <source>
        <dbReference type="Proteomes" id="UP001055879"/>
    </source>
</evidence>
<evidence type="ECO:0000313" key="1">
    <source>
        <dbReference type="EMBL" id="KAI3758133.1"/>
    </source>
</evidence>
<comment type="caution">
    <text evidence="1">The sequence shown here is derived from an EMBL/GenBank/DDBJ whole genome shotgun (WGS) entry which is preliminary data.</text>
</comment>
<keyword evidence="2" id="KW-1185">Reference proteome</keyword>
<sequence>MLLDCICKKVGDLEEYEEILDHCCLAFNLAVENDIPEAIDVIIRYIPQATWIKSSKDYNLSQNAIMNRSENVYKFLVEKVANNHILRTCTYKEDDSTIGRPGYPFQKKKKKEDHSTLLHLVGKLAPIHKLNVVPGAALQMQREFQWFKEVEKFVFPSYKEKLNHKQETPMTVFIKTHEELRKDGEEWMKKTADSYTITAALIITIAFAAAITVPGGNSGDTGKAIFERQASFIVFVVSDAISLFTSSNSLLLFLSVLTARYREEDFLKTLPTRLILGLVMLFMSMTSMIVAFSATLYLLFGQENTWILIPIAVLTCLPIASFITLQFPLLTELIRSTYGRGIFPKHPRRE</sequence>
<accession>A0ACB9EHR7</accession>